<evidence type="ECO:0000256" key="3">
    <source>
        <dbReference type="PROSITE-ProRule" id="PRU00023"/>
    </source>
</evidence>
<dbReference type="Pfam" id="PF17111">
    <property type="entry name" value="PigL_N"/>
    <property type="match status" value="1"/>
</dbReference>
<dbReference type="PROSITE" id="PS50297">
    <property type="entry name" value="ANK_REP_REGION"/>
    <property type="match status" value="3"/>
</dbReference>
<evidence type="ECO:0000313" key="7">
    <source>
        <dbReference type="Proteomes" id="UP000664203"/>
    </source>
</evidence>
<dbReference type="EMBL" id="CAJPDR010000969">
    <property type="protein sequence ID" value="CAF9943326.1"/>
    <property type="molecule type" value="Genomic_DNA"/>
</dbReference>
<dbReference type="Gene3D" id="1.25.40.20">
    <property type="entry name" value="Ankyrin repeat-containing domain"/>
    <property type="match status" value="3"/>
</dbReference>
<keyword evidence="7" id="KW-1185">Reference proteome</keyword>
<dbReference type="InterPro" id="IPR031348">
    <property type="entry name" value="PigL_N"/>
</dbReference>
<dbReference type="PROSITE" id="PS50088">
    <property type="entry name" value="ANK_REPEAT"/>
    <property type="match status" value="3"/>
</dbReference>
<comment type="caution">
    <text evidence="6">The sequence shown here is derived from an EMBL/GenBank/DDBJ whole genome shotgun (WGS) entry which is preliminary data.</text>
</comment>
<dbReference type="PANTHER" id="PTHR24198:SF165">
    <property type="entry name" value="ANKYRIN REPEAT-CONTAINING PROTEIN-RELATED"/>
    <property type="match status" value="1"/>
</dbReference>
<gene>
    <name evidence="6" type="ORF">ALECFALPRED_011032</name>
</gene>
<organism evidence="6 7">
    <name type="scientific">Alectoria fallacina</name>
    <dbReference type="NCBI Taxonomy" id="1903189"/>
    <lineage>
        <taxon>Eukaryota</taxon>
        <taxon>Fungi</taxon>
        <taxon>Dikarya</taxon>
        <taxon>Ascomycota</taxon>
        <taxon>Pezizomycotina</taxon>
        <taxon>Lecanoromycetes</taxon>
        <taxon>OSLEUM clade</taxon>
        <taxon>Lecanoromycetidae</taxon>
        <taxon>Lecanorales</taxon>
        <taxon>Lecanorineae</taxon>
        <taxon>Parmeliaceae</taxon>
        <taxon>Alectoria</taxon>
    </lineage>
</organism>
<dbReference type="Pfam" id="PF12796">
    <property type="entry name" value="Ank_2"/>
    <property type="match status" value="1"/>
</dbReference>
<protein>
    <recommendedName>
        <fullName evidence="5">Azaphilone pigments biosynthesis cluster protein L N-terminal domain-containing protein</fullName>
    </recommendedName>
</protein>
<evidence type="ECO:0000256" key="4">
    <source>
        <dbReference type="SAM" id="MobiDB-lite"/>
    </source>
</evidence>
<evidence type="ECO:0000256" key="1">
    <source>
        <dbReference type="ARBA" id="ARBA00022737"/>
    </source>
</evidence>
<dbReference type="SMART" id="SM00248">
    <property type="entry name" value="ANK"/>
    <property type="match status" value="4"/>
</dbReference>
<dbReference type="PRINTS" id="PR01415">
    <property type="entry name" value="ANKYRIN"/>
</dbReference>
<dbReference type="OrthoDB" id="20872at2759"/>
<reference evidence="6" key="1">
    <citation type="submission" date="2021-03" db="EMBL/GenBank/DDBJ databases">
        <authorList>
            <person name="Tagirdzhanova G."/>
        </authorList>
    </citation>
    <scope>NUCLEOTIDE SEQUENCE</scope>
</reference>
<dbReference type="InterPro" id="IPR036770">
    <property type="entry name" value="Ankyrin_rpt-contain_sf"/>
</dbReference>
<dbReference type="SUPFAM" id="SSF48403">
    <property type="entry name" value="Ankyrin repeat"/>
    <property type="match status" value="1"/>
</dbReference>
<dbReference type="Pfam" id="PF00023">
    <property type="entry name" value="Ank"/>
    <property type="match status" value="1"/>
</dbReference>
<dbReference type="InterPro" id="IPR002110">
    <property type="entry name" value="Ankyrin_rpt"/>
</dbReference>
<dbReference type="PANTHER" id="PTHR24198">
    <property type="entry name" value="ANKYRIN REPEAT AND PROTEIN KINASE DOMAIN-CONTAINING PROTEIN"/>
    <property type="match status" value="1"/>
</dbReference>
<feature type="region of interest" description="Disordered" evidence="4">
    <location>
        <begin position="203"/>
        <end position="222"/>
    </location>
</feature>
<feature type="repeat" description="ANK" evidence="3">
    <location>
        <begin position="360"/>
        <end position="392"/>
    </location>
</feature>
<evidence type="ECO:0000259" key="5">
    <source>
        <dbReference type="Pfam" id="PF17111"/>
    </source>
</evidence>
<dbReference type="AlphaFoldDB" id="A0A8H3J9G0"/>
<keyword evidence="1" id="KW-0677">Repeat</keyword>
<evidence type="ECO:0000256" key="2">
    <source>
        <dbReference type="ARBA" id="ARBA00023043"/>
    </source>
</evidence>
<feature type="domain" description="Azaphilone pigments biosynthesis cluster protein L N-terminal" evidence="5">
    <location>
        <begin position="2"/>
        <end position="158"/>
    </location>
</feature>
<dbReference type="Proteomes" id="UP000664203">
    <property type="component" value="Unassembled WGS sequence"/>
</dbReference>
<feature type="repeat" description="ANK" evidence="3">
    <location>
        <begin position="393"/>
        <end position="425"/>
    </location>
</feature>
<proteinExistence type="predicted"/>
<sequence length="460" mass="50115">MADPLSIIAGVAGVATAAVKASKSLYDLVDGIKSARYEIETISRDSHAFYLTVFSLQVELQDEDVRNVIAGDEGLTTMVRNLQRPLSNCSIILGQILVKIKGHVKSSKGGHRISKSDLKWLLYMKGDVMQLVTQLAATKVTLVTSLNALCMGNQTIEQSLGSNSTDAGFTLRRYVEESIYSSSIAPSSPGLGPMNISKLAFEAPEASNPSPQSAGADAAKGSSRTSYTTELGSFYWTDASLDLPAEAPEVLPHVAVPTQREPGNVFDAAIEGNDILLQGLLAEGVDTNVYYNKGQYPLVLAIECGRDTTARFLIEKANADVLNSCRYAMTPLTLAATQGNEDIVRLLLDEGANVNMVNYYGITPLISAVWNGNENIIRFLLDRGADVNRTDHWGYTALMSAACRCRKGAVRLLLDKGADVEARNDDGFTALDMVMEDMWEDARIIRKWLEERLRLPLRPL</sequence>
<name>A0A8H3J9G0_9LECA</name>
<keyword evidence="2 3" id="KW-0040">ANK repeat</keyword>
<evidence type="ECO:0000313" key="6">
    <source>
        <dbReference type="EMBL" id="CAF9943326.1"/>
    </source>
</evidence>
<accession>A0A8H3J9G0</accession>
<feature type="repeat" description="ANK" evidence="3">
    <location>
        <begin position="327"/>
        <end position="359"/>
    </location>
</feature>